<dbReference type="PANTHER" id="PTHR39210:SF1">
    <property type="entry name" value="HEPARIN-SULFATE LYASE"/>
    <property type="match status" value="1"/>
</dbReference>
<dbReference type="Pfam" id="PF07940">
    <property type="entry name" value="Hepar_II_III_C"/>
    <property type="match status" value="1"/>
</dbReference>
<evidence type="ECO:0000256" key="1">
    <source>
        <dbReference type="ARBA" id="ARBA00004418"/>
    </source>
</evidence>
<accession>A0A9D6L5X4</accession>
<dbReference type="AlphaFoldDB" id="A0A9D6L5X4"/>
<feature type="non-terminal residue" evidence="6">
    <location>
        <position position="1"/>
    </location>
</feature>
<organism evidence="6 7">
    <name type="scientific">Eiseniibacteriota bacterium</name>
    <dbReference type="NCBI Taxonomy" id="2212470"/>
    <lineage>
        <taxon>Bacteria</taxon>
        <taxon>Candidatus Eiseniibacteriota</taxon>
    </lineage>
</organism>
<comment type="subcellular location">
    <subcellularLocation>
        <location evidence="1">Periplasm</location>
    </subcellularLocation>
</comment>
<dbReference type="PANTHER" id="PTHR39210">
    <property type="entry name" value="HEPARIN-SULFATE LYASE"/>
    <property type="match status" value="1"/>
</dbReference>
<sequence length="309" mass="32857">ETAGRPADAAVRERLAASLEFARAIRLPDGRWPTVGDEDDGRVLLADERASRLDLVGHALAAWLDADPLGDAPALALLLSGRRGRAPRAATDGRHEFPHGGYTVWRERGLHVTFDHGPLGLGRLAAHGHADALAVTIRRGGDPIVVDTGTLAYQEDAEARDRCRATPAHATVTFGGRSQSVMRGPFLWGARATVAADGEGWRCRWASGESHRRAVVIAGDEVRIDDVVTPRAGATLVFPLAPGARAETDGRTATVTIGGTVARFEADAIEGWRIEPIEVAPAFGRREASMRLVAAITGEACRTRIAIAS</sequence>
<evidence type="ECO:0000256" key="2">
    <source>
        <dbReference type="ARBA" id="ARBA00022729"/>
    </source>
</evidence>
<keyword evidence="2" id="KW-0732">Signal</keyword>
<protein>
    <submittedName>
        <fullName evidence="6">Heparinase II/III-family protein</fullName>
    </submittedName>
</protein>
<reference evidence="6" key="1">
    <citation type="submission" date="2020-07" db="EMBL/GenBank/DDBJ databases">
        <title>Huge and variable diversity of episymbiotic CPR bacteria and DPANN archaea in groundwater ecosystems.</title>
        <authorList>
            <person name="He C.Y."/>
            <person name="Keren R."/>
            <person name="Whittaker M."/>
            <person name="Farag I.F."/>
            <person name="Doudna J."/>
            <person name="Cate J.H.D."/>
            <person name="Banfield J.F."/>
        </authorList>
    </citation>
    <scope>NUCLEOTIDE SEQUENCE</scope>
    <source>
        <strain evidence="6">NC_groundwater_928_Pr1_S-0.2um_72_17</strain>
    </source>
</reference>
<dbReference type="EMBL" id="JACQAY010000138">
    <property type="protein sequence ID" value="MBI3539503.1"/>
    <property type="molecule type" value="Genomic_DNA"/>
</dbReference>
<dbReference type="Proteomes" id="UP000807850">
    <property type="component" value="Unassembled WGS sequence"/>
</dbReference>
<keyword evidence="4" id="KW-0456">Lyase</keyword>
<dbReference type="GO" id="GO:0042597">
    <property type="term" value="C:periplasmic space"/>
    <property type="evidence" value="ECO:0007669"/>
    <property type="project" value="UniProtKB-SubCell"/>
</dbReference>
<gene>
    <name evidence="6" type="ORF">HY076_04440</name>
</gene>
<evidence type="ECO:0000256" key="3">
    <source>
        <dbReference type="ARBA" id="ARBA00022764"/>
    </source>
</evidence>
<dbReference type="Gene3D" id="2.70.98.70">
    <property type="match status" value="1"/>
</dbReference>
<feature type="domain" description="Heparinase II/III-like C-terminal" evidence="5">
    <location>
        <begin position="93"/>
        <end position="307"/>
    </location>
</feature>
<dbReference type="InterPro" id="IPR008929">
    <property type="entry name" value="Chondroitin_lyas"/>
</dbReference>
<evidence type="ECO:0000313" key="6">
    <source>
        <dbReference type="EMBL" id="MBI3539503.1"/>
    </source>
</evidence>
<proteinExistence type="predicted"/>
<keyword evidence="3" id="KW-0574">Periplasm</keyword>
<evidence type="ECO:0000259" key="5">
    <source>
        <dbReference type="Pfam" id="PF07940"/>
    </source>
</evidence>
<name>A0A9D6L5X4_UNCEI</name>
<evidence type="ECO:0000256" key="4">
    <source>
        <dbReference type="ARBA" id="ARBA00023239"/>
    </source>
</evidence>
<dbReference type="InterPro" id="IPR012480">
    <property type="entry name" value="Hepar_II_III_C"/>
</dbReference>
<evidence type="ECO:0000313" key="7">
    <source>
        <dbReference type="Proteomes" id="UP000807850"/>
    </source>
</evidence>
<dbReference type="GO" id="GO:0016829">
    <property type="term" value="F:lyase activity"/>
    <property type="evidence" value="ECO:0007669"/>
    <property type="project" value="UniProtKB-KW"/>
</dbReference>
<dbReference type="Gene3D" id="1.50.10.100">
    <property type="entry name" value="Chondroitin AC/alginate lyase"/>
    <property type="match status" value="1"/>
</dbReference>
<comment type="caution">
    <text evidence="6">The sequence shown here is derived from an EMBL/GenBank/DDBJ whole genome shotgun (WGS) entry which is preliminary data.</text>
</comment>